<protein>
    <recommendedName>
        <fullName evidence="1">FHA domain-containing protein</fullName>
    </recommendedName>
</protein>
<reference evidence="2" key="1">
    <citation type="submission" date="2021-06" db="EMBL/GenBank/DDBJ databases">
        <title>Parelaphostrongylus tenuis whole genome reference sequence.</title>
        <authorList>
            <person name="Garwood T.J."/>
            <person name="Larsen P.A."/>
            <person name="Fountain-Jones N.M."/>
            <person name="Garbe J.R."/>
            <person name="Macchietto M.G."/>
            <person name="Kania S.A."/>
            <person name="Gerhold R.W."/>
            <person name="Richards J.E."/>
            <person name="Wolf T.M."/>
        </authorList>
    </citation>
    <scope>NUCLEOTIDE SEQUENCE</scope>
    <source>
        <strain evidence="2">MNPRO001-30</strain>
        <tissue evidence="2">Meninges</tissue>
    </source>
</reference>
<dbReference type="EMBL" id="JAHQIW010001846">
    <property type="protein sequence ID" value="KAJ1353800.1"/>
    <property type="molecule type" value="Genomic_DNA"/>
</dbReference>
<gene>
    <name evidence="2" type="ORF">KIN20_010544</name>
</gene>
<proteinExistence type="predicted"/>
<dbReference type="CDD" id="cd00060">
    <property type="entry name" value="FHA"/>
    <property type="match status" value="1"/>
</dbReference>
<dbReference type="AlphaFoldDB" id="A0AAD5QLW5"/>
<sequence length="260" mass="30504">MTLSMLRQKEYTRFMPPLKHNPRSGSFWLTDHSLAGHTTVNGNHVADQVELHNGDMIRFGKAQPFVFERRVFFPWKKHSNSDEASVGRSEPKSTTFPILVEKSTMERNPILCHHPSNRNHQHIQVVLWLRRFFLQSRMPSSYDIRKRSVIDQARLHSAKYARGCVGNNLLQRVVRLQDELARKNLEIDELKRQRCPHLEEPSSSFKQNSHHLPYIPETHSSMGRNFELEAYRSFIAMVAAKVRSFNDVYVLRHFFKNLTN</sequence>
<dbReference type="Gene3D" id="2.60.200.20">
    <property type="match status" value="1"/>
</dbReference>
<dbReference type="Proteomes" id="UP001196413">
    <property type="component" value="Unassembled WGS sequence"/>
</dbReference>
<evidence type="ECO:0000313" key="3">
    <source>
        <dbReference type="Proteomes" id="UP001196413"/>
    </source>
</evidence>
<dbReference type="Pfam" id="PF00498">
    <property type="entry name" value="FHA"/>
    <property type="match status" value="1"/>
</dbReference>
<dbReference type="InterPro" id="IPR000253">
    <property type="entry name" value="FHA_dom"/>
</dbReference>
<feature type="domain" description="FHA" evidence="1">
    <location>
        <begin position="24"/>
        <end position="60"/>
    </location>
</feature>
<dbReference type="SUPFAM" id="SSF49879">
    <property type="entry name" value="SMAD/FHA domain"/>
    <property type="match status" value="1"/>
</dbReference>
<name>A0AAD5QLW5_PARTN</name>
<comment type="caution">
    <text evidence="2">The sequence shown here is derived from an EMBL/GenBank/DDBJ whole genome shotgun (WGS) entry which is preliminary data.</text>
</comment>
<evidence type="ECO:0000313" key="2">
    <source>
        <dbReference type="EMBL" id="KAJ1353800.1"/>
    </source>
</evidence>
<dbReference type="InterPro" id="IPR008984">
    <property type="entry name" value="SMAD_FHA_dom_sf"/>
</dbReference>
<evidence type="ECO:0000259" key="1">
    <source>
        <dbReference type="Pfam" id="PF00498"/>
    </source>
</evidence>
<organism evidence="2 3">
    <name type="scientific">Parelaphostrongylus tenuis</name>
    <name type="common">Meningeal worm</name>
    <dbReference type="NCBI Taxonomy" id="148309"/>
    <lineage>
        <taxon>Eukaryota</taxon>
        <taxon>Metazoa</taxon>
        <taxon>Ecdysozoa</taxon>
        <taxon>Nematoda</taxon>
        <taxon>Chromadorea</taxon>
        <taxon>Rhabditida</taxon>
        <taxon>Rhabditina</taxon>
        <taxon>Rhabditomorpha</taxon>
        <taxon>Strongyloidea</taxon>
        <taxon>Metastrongylidae</taxon>
        <taxon>Parelaphostrongylus</taxon>
    </lineage>
</organism>
<accession>A0AAD5QLW5</accession>
<keyword evidence="3" id="KW-1185">Reference proteome</keyword>